<accession>A0A3A1PG48</accession>
<keyword evidence="3" id="KW-1185">Reference proteome</keyword>
<feature type="domain" description="VWFA" evidence="1">
    <location>
        <begin position="377"/>
        <end position="545"/>
    </location>
</feature>
<sequence>MSAVLLQPLALWLGVLVPLAFRAGRSRPLWHRIVRGAMIGAIVLALAQPVILRDDDAAQRVLVVDQRAWLGDAARGTARQVLERMVAAARPQDRLTVVQLGGEPLPVADRARIVLPDEASLDDALAEAQAAIAPGERGSIALIADPRDRGDTWAAGGQAVAARGLQLDHIAIHGPQGEARVVSASADAGGAATPASVEVTLAGTGRATVAELVDGARVLARSAPVDLDGTAQLTLPLARRDAGFRNLAVRIAGAAGQSLPVTVAGDDPLRIGLLRGVGGGEGPLQALLGPGFAVRALQPDEASDFAAFDLVMLDDVSLARLPISSQRALRTAVTDRGLGMFVGGGGALADSASSGPLAAAIPMTFEGKREIERPSVALAIVIDSSGSMQGKLLEMAKQTARLAVSRLTEQDQVGVVEFYGARQWAVPMQPARDTAAIERVIGRMEAKGASVLYPAIQEALFGLRRVNARYKHILVISDAGVEQERYEDLIRFIARDSINLSTVLVGSDPEGEQRMADWARWGRGRYYAVRDEFSLVQIDFARPTVKPAEAWVAGRQAVRTDPQTGWWAGTPMAAVPPVDGFVPARVRPSARVLASVDGGKPLLATWQRGAGRVTAMAVDPLGAGTAEWRRWRDYGPWLGRVLAGTAQRVEDLALEARREEGRVVVDVRREGEGAGTPQIRAAIGTDGDLRVVEALAAGPAHYTATIAADPRQEVRIEVSQAGRSRRLVVPPSQGAGPVDRVMPVGELAIASGGVSVQAGERLPVWPDGSGTGHDVFALARWLALLALLLYLADVALRRLPRKERFA</sequence>
<dbReference type="InterPro" id="IPR036465">
    <property type="entry name" value="vWFA_dom_sf"/>
</dbReference>
<evidence type="ECO:0000259" key="1">
    <source>
        <dbReference type="PROSITE" id="PS50234"/>
    </source>
</evidence>
<dbReference type="RefSeq" id="WP_119591376.1">
    <property type="nucleotide sequence ID" value="NZ_QXFM01000007.1"/>
</dbReference>
<dbReference type="OrthoDB" id="9784383at2"/>
<dbReference type="InterPro" id="IPR029062">
    <property type="entry name" value="Class_I_gatase-like"/>
</dbReference>
<dbReference type="EMBL" id="QXFM01000007">
    <property type="protein sequence ID" value="RIV92808.1"/>
    <property type="molecule type" value="Genomic_DNA"/>
</dbReference>
<organism evidence="2 3">
    <name type="scientific">Aurantiacibacter xanthus</name>
    <dbReference type="NCBI Taxonomy" id="1784712"/>
    <lineage>
        <taxon>Bacteria</taxon>
        <taxon>Pseudomonadati</taxon>
        <taxon>Pseudomonadota</taxon>
        <taxon>Alphaproteobacteria</taxon>
        <taxon>Sphingomonadales</taxon>
        <taxon>Erythrobacteraceae</taxon>
        <taxon>Aurantiacibacter</taxon>
    </lineage>
</organism>
<dbReference type="Gene3D" id="3.40.50.410">
    <property type="entry name" value="von Willebrand factor, type A domain"/>
    <property type="match status" value="1"/>
</dbReference>
<name>A0A3A1PG48_9SPHN</name>
<dbReference type="Proteomes" id="UP000265366">
    <property type="component" value="Unassembled WGS sequence"/>
</dbReference>
<dbReference type="SMART" id="SM00327">
    <property type="entry name" value="VWA"/>
    <property type="match status" value="1"/>
</dbReference>
<evidence type="ECO:0000313" key="2">
    <source>
        <dbReference type="EMBL" id="RIV92808.1"/>
    </source>
</evidence>
<dbReference type="AlphaFoldDB" id="A0A3A1PG48"/>
<dbReference type="Pfam" id="PF13519">
    <property type="entry name" value="VWA_2"/>
    <property type="match status" value="1"/>
</dbReference>
<dbReference type="SUPFAM" id="SSF52317">
    <property type="entry name" value="Class I glutamine amidotransferase-like"/>
    <property type="match status" value="1"/>
</dbReference>
<dbReference type="PANTHER" id="PTHR37947:SF2">
    <property type="entry name" value="VON WILLEBRAND FACTOR TYPE A"/>
    <property type="match status" value="1"/>
</dbReference>
<protein>
    <submittedName>
        <fullName evidence="2">VWA domain-containing protein</fullName>
    </submittedName>
</protein>
<reference evidence="2 3" key="1">
    <citation type="submission" date="2018-08" db="EMBL/GenBank/DDBJ databases">
        <title>Erythrobacter zhengii sp.nov., a bacterium isolated from deep-sea sediment.</title>
        <authorList>
            <person name="Fang C."/>
            <person name="Wu Y.-H."/>
            <person name="Sun C."/>
            <person name="Wang H."/>
            <person name="Cheng H."/>
            <person name="Meng F.-X."/>
            <person name="Wang C.-S."/>
            <person name="Xu X.-W."/>
        </authorList>
    </citation>
    <scope>NUCLEOTIDE SEQUENCE [LARGE SCALE GENOMIC DNA]</scope>
    <source>
        <strain evidence="2 3">CCTCC AB 2015396</strain>
    </source>
</reference>
<evidence type="ECO:0000313" key="3">
    <source>
        <dbReference type="Proteomes" id="UP000265366"/>
    </source>
</evidence>
<comment type="caution">
    <text evidence="2">The sequence shown here is derived from an EMBL/GenBank/DDBJ whole genome shotgun (WGS) entry which is preliminary data.</text>
</comment>
<dbReference type="SUPFAM" id="SSF53300">
    <property type="entry name" value="vWA-like"/>
    <property type="match status" value="1"/>
</dbReference>
<dbReference type="PROSITE" id="PS50234">
    <property type="entry name" value="VWFA"/>
    <property type="match status" value="1"/>
</dbReference>
<dbReference type="Gene3D" id="3.40.50.880">
    <property type="match status" value="1"/>
</dbReference>
<proteinExistence type="predicted"/>
<dbReference type="PANTHER" id="PTHR37947">
    <property type="entry name" value="BLL2462 PROTEIN"/>
    <property type="match status" value="1"/>
</dbReference>
<dbReference type="InterPro" id="IPR002035">
    <property type="entry name" value="VWF_A"/>
</dbReference>
<gene>
    <name evidence="2" type="ORF">D2V17_01495</name>
</gene>